<dbReference type="EMBL" id="GIFC01000637">
    <property type="protein sequence ID" value="MXU82720.1"/>
    <property type="molecule type" value="Transcribed_RNA"/>
</dbReference>
<accession>A0A6B0U1V5</accession>
<feature type="chain" id="PRO_5025564612" evidence="1">
    <location>
        <begin position="20"/>
        <end position="70"/>
    </location>
</feature>
<reference evidence="2" key="1">
    <citation type="submission" date="2019-12" db="EMBL/GenBank/DDBJ databases">
        <title>An insight into the sialome of adult female Ixodes ricinus ticks feeding for 6 days.</title>
        <authorList>
            <person name="Perner J."/>
            <person name="Ribeiro J.M.C."/>
        </authorList>
    </citation>
    <scope>NUCLEOTIDE SEQUENCE</scope>
    <source>
        <strain evidence="2">Semi-engorged</strain>
        <tissue evidence="2">Salivary glands</tissue>
    </source>
</reference>
<evidence type="ECO:0000313" key="2">
    <source>
        <dbReference type="EMBL" id="MXU82720.1"/>
    </source>
</evidence>
<keyword evidence="1" id="KW-0732">Signal</keyword>
<evidence type="ECO:0000256" key="1">
    <source>
        <dbReference type="SAM" id="SignalP"/>
    </source>
</evidence>
<dbReference type="AlphaFoldDB" id="A0A6B0U1V5"/>
<name>A0A6B0U1V5_IXORI</name>
<sequence>MFIFVFFLLPEVWFKTVRGGTKLRWDQQKELSREWFERITAFLLLKNHVPNLILCYRCVPETVAKREMPL</sequence>
<proteinExistence type="predicted"/>
<protein>
    <submittedName>
        <fullName evidence="2">Putative secreted protein</fullName>
    </submittedName>
</protein>
<feature type="signal peptide" evidence="1">
    <location>
        <begin position="1"/>
        <end position="19"/>
    </location>
</feature>
<organism evidence="2">
    <name type="scientific">Ixodes ricinus</name>
    <name type="common">Common tick</name>
    <name type="synonym">Acarus ricinus</name>
    <dbReference type="NCBI Taxonomy" id="34613"/>
    <lineage>
        <taxon>Eukaryota</taxon>
        <taxon>Metazoa</taxon>
        <taxon>Ecdysozoa</taxon>
        <taxon>Arthropoda</taxon>
        <taxon>Chelicerata</taxon>
        <taxon>Arachnida</taxon>
        <taxon>Acari</taxon>
        <taxon>Parasitiformes</taxon>
        <taxon>Ixodida</taxon>
        <taxon>Ixodoidea</taxon>
        <taxon>Ixodidae</taxon>
        <taxon>Ixodinae</taxon>
        <taxon>Ixodes</taxon>
    </lineage>
</organism>